<feature type="compositionally biased region" description="Polar residues" evidence="1">
    <location>
        <begin position="643"/>
        <end position="657"/>
    </location>
</feature>
<gene>
    <name evidence="2" type="ORF">J3P46_15715</name>
</gene>
<dbReference type="SUPFAM" id="SSF53098">
    <property type="entry name" value="Ribonuclease H-like"/>
    <property type="match status" value="1"/>
</dbReference>
<sequence>MKLWTFSTLPAELSDTSSWRSVDIDALDEGERERFIKYQSALEAYLRTGRLKTSVKSVGISRTDLLRQLTRCVSPAADGKPYGWTALIRNFRTKDYRRIADLPSEKGTKAISTGAFEMFMEMHPEIKAKIDGLILKRPEKGHIHEARISLKDLHAAFVYSCEQAGILGNAYPLNSKSRGRRSVERYAKKLMLSQIEAAASARFGKTAKSHLSVGKGRPSGKISHAPYDVVGIDPHKIDCVGTVRIAGPKGPQRVAIERLWLVPVVDDFSRAILGYSVGIRTECSAVTIEQAIISAMSTWEPRKLVVPDMTYAPDAGLPSGVIPEFSGRAWAAMMVDNAAVHYSNAIAERARRRIGCCVNYGPIGHWEHRSALERVFKKLETYGFQRLPSTTGSSPSDPKKGDPARSAIELGIGLEELLDLMDVTITDYNTGPNEGLGNRSPLSILRDYASIKSLGLLPRRLPPPTATLPDLGIEVEIKTVRGDPENGRRPYVEIDRVRYTSPILSNAFALIGRKLRVHIRATDMCTVRAFHESGDELGILTAQGAWGQTRHTREMRKEINALRDSGQLNVRYNDNPIVALLRHLQSETVKDATKKPRKISRSATRLARASAETGIPTENAAPAESLPKYEPVTPPVEPPRQPLTSLVPTPTWKTILR</sequence>
<name>A0AAJ4T3K5_9BURK</name>
<dbReference type="GO" id="GO:0003676">
    <property type="term" value="F:nucleic acid binding"/>
    <property type="evidence" value="ECO:0007669"/>
    <property type="project" value="InterPro"/>
</dbReference>
<organism evidence="2 3">
    <name type="scientific">Janthinobacterium lividum</name>
    <dbReference type="NCBI Taxonomy" id="29581"/>
    <lineage>
        <taxon>Bacteria</taxon>
        <taxon>Pseudomonadati</taxon>
        <taxon>Pseudomonadota</taxon>
        <taxon>Betaproteobacteria</taxon>
        <taxon>Burkholderiales</taxon>
        <taxon>Oxalobacteraceae</taxon>
        <taxon>Janthinobacterium</taxon>
    </lineage>
</organism>
<protein>
    <recommendedName>
        <fullName evidence="4">Integrase catalytic domain-containing protein</fullName>
    </recommendedName>
</protein>
<evidence type="ECO:0000313" key="3">
    <source>
        <dbReference type="Proteomes" id="UP000662821"/>
    </source>
</evidence>
<dbReference type="InterPro" id="IPR036397">
    <property type="entry name" value="RNaseH_sf"/>
</dbReference>
<proteinExistence type="predicted"/>
<feature type="compositionally biased region" description="Low complexity" evidence="1">
    <location>
        <begin position="601"/>
        <end position="611"/>
    </location>
</feature>
<evidence type="ECO:0000313" key="2">
    <source>
        <dbReference type="EMBL" id="QSX94202.1"/>
    </source>
</evidence>
<dbReference type="AlphaFoldDB" id="A0AAJ4T3K5"/>
<feature type="compositionally biased region" description="Polar residues" evidence="1">
    <location>
        <begin position="387"/>
        <end position="396"/>
    </location>
</feature>
<evidence type="ECO:0008006" key="4">
    <source>
        <dbReference type="Google" id="ProtNLM"/>
    </source>
</evidence>
<feature type="compositionally biased region" description="Pro residues" evidence="1">
    <location>
        <begin position="632"/>
        <end position="641"/>
    </location>
</feature>
<dbReference type="Gene3D" id="3.30.420.10">
    <property type="entry name" value="Ribonuclease H-like superfamily/Ribonuclease H"/>
    <property type="match status" value="1"/>
</dbReference>
<dbReference type="InterPro" id="IPR012337">
    <property type="entry name" value="RNaseH-like_sf"/>
</dbReference>
<accession>A0AAJ4T3K5</accession>
<dbReference type="EMBL" id="CP071520">
    <property type="protein sequence ID" value="QSX94202.1"/>
    <property type="molecule type" value="Genomic_DNA"/>
</dbReference>
<evidence type="ECO:0000256" key="1">
    <source>
        <dbReference type="SAM" id="MobiDB-lite"/>
    </source>
</evidence>
<feature type="region of interest" description="Disordered" evidence="1">
    <location>
        <begin position="386"/>
        <end position="405"/>
    </location>
</feature>
<dbReference type="Proteomes" id="UP000662821">
    <property type="component" value="Chromosome"/>
</dbReference>
<reference evidence="2 3" key="1">
    <citation type="submission" date="2021-03" db="EMBL/GenBank/DDBJ databases">
        <title>Draft genome sequence of Janthinobacterium sp. strain PLB02 isolated from infected primmorphs (Lubomirskia baicalensis).</title>
        <authorList>
            <person name="Chernogor L.I."/>
            <person name="Belikov S.I."/>
            <person name="Petrushin I.S."/>
        </authorList>
    </citation>
    <scope>NUCLEOTIDE SEQUENCE [LARGE SCALE GENOMIC DNA]</scope>
    <source>
        <strain evidence="2 3">PLB02</strain>
    </source>
</reference>
<feature type="region of interest" description="Disordered" evidence="1">
    <location>
        <begin position="591"/>
        <end position="657"/>
    </location>
</feature>
<dbReference type="RefSeq" id="WP_151095291.1">
    <property type="nucleotide sequence ID" value="NZ_CP071520.1"/>
</dbReference>